<name>A0AAJ7S0P3_9HYME</name>
<dbReference type="KEGG" id="ccal:108624921"/>
<comment type="similarity">
    <text evidence="4">Belongs to the CFAP96 family.</text>
</comment>
<comment type="subcellular location">
    <subcellularLocation>
        <location evidence="1">Cytoplasm</location>
        <location evidence="1">Cytoskeleton</location>
        <location evidence="1">Microtubule organizing center</location>
        <location evidence="1">Centrosome</location>
    </subcellularLocation>
</comment>
<evidence type="ECO:0000256" key="2">
    <source>
        <dbReference type="ARBA" id="ARBA00022490"/>
    </source>
</evidence>
<gene>
    <name evidence="7" type="primary">LOC108624921</name>
</gene>
<evidence type="ECO:0000313" key="7">
    <source>
        <dbReference type="RefSeq" id="XP_026669285.1"/>
    </source>
</evidence>
<keyword evidence="6" id="KW-1185">Reference proteome</keyword>
<evidence type="ECO:0000256" key="5">
    <source>
        <dbReference type="ARBA" id="ARBA00035693"/>
    </source>
</evidence>
<protein>
    <recommendedName>
        <fullName evidence="5">Cilia-and flagella-associated protein 96</fullName>
    </recommendedName>
</protein>
<organism evidence="6 7">
    <name type="scientific">Ceratina calcarata</name>
    <dbReference type="NCBI Taxonomy" id="156304"/>
    <lineage>
        <taxon>Eukaryota</taxon>
        <taxon>Metazoa</taxon>
        <taxon>Ecdysozoa</taxon>
        <taxon>Arthropoda</taxon>
        <taxon>Hexapoda</taxon>
        <taxon>Insecta</taxon>
        <taxon>Pterygota</taxon>
        <taxon>Neoptera</taxon>
        <taxon>Endopterygota</taxon>
        <taxon>Hymenoptera</taxon>
        <taxon>Apocrita</taxon>
        <taxon>Aculeata</taxon>
        <taxon>Apoidea</taxon>
        <taxon>Anthophila</taxon>
        <taxon>Apidae</taxon>
        <taxon>Ceratina</taxon>
        <taxon>Zadontomerus</taxon>
    </lineage>
</organism>
<dbReference type="Pfam" id="PF15239">
    <property type="entry name" value="CFAP96-like"/>
    <property type="match status" value="1"/>
</dbReference>
<evidence type="ECO:0000256" key="1">
    <source>
        <dbReference type="ARBA" id="ARBA00004300"/>
    </source>
</evidence>
<dbReference type="GeneID" id="108624921"/>
<proteinExistence type="inferred from homology"/>
<dbReference type="AlphaFoldDB" id="A0AAJ7S0P3"/>
<keyword evidence="2" id="KW-0963">Cytoplasm</keyword>
<dbReference type="GO" id="GO:0005881">
    <property type="term" value="C:cytoplasmic microtubule"/>
    <property type="evidence" value="ECO:0007669"/>
    <property type="project" value="TreeGrafter"/>
</dbReference>
<keyword evidence="3" id="KW-0206">Cytoskeleton</keyword>
<evidence type="ECO:0000313" key="6">
    <source>
        <dbReference type="Proteomes" id="UP000694925"/>
    </source>
</evidence>
<dbReference type="RefSeq" id="XP_026669285.1">
    <property type="nucleotide sequence ID" value="XM_026813484.1"/>
</dbReference>
<dbReference type="Proteomes" id="UP000694925">
    <property type="component" value="Unplaced"/>
</dbReference>
<dbReference type="PANTHER" id="PTHR31144:SF1">
    <property type="entry name" value="UPF0602 PROTEIN C4ORF47"/>
    <property type="match status" value="1"/>
</dbReference>
<evidence type="ECO:0000256" key="3">
    <source>
        <dbReference type="ARBA" id="ARBA00023212"/>
    </source>
</evidence>
<reference evidence="7" key="1">
    <citation type="submission" date="2025-08" db="UniProtKB">
        <authorList>
            <consortium name="RefSeq"/>
        </authorList>
    </citation>
    <scope>IDENTIFICATION</scope>
    <source>
        <tissue evidence="7">Whole body</tissue>
    </source>
</reference>
<accession>A0AAJ7S0P3</accession>
<evidence type="ECO:0000256" key="4">
    <source>
        <dbReference type="ARBA" id="ARBA00035656"/>
    </source>
</evidence>
<dbReference type="GO" id="GO:0005813">
    <property type="term" value="C:centrosome"/>
    <property type="evidence" value="ECO:0007669"/>
    <property type="project" value="UniProtKB-SubCell"/>
</dbReference>
<dbReference type="PANTHER" id="PTHR31144">
    <property type="entry name" value="UPF0602 PROTEIN C4ORF47"/>
    <property type="match status" value="1"/>
</dbReference>
<dbReference type="InterPro" id="IPR029358">
    <property type="entry name" value="CFAP96"/>
</dbReference>
<sequence length="304" mass="34726">MARRRVQLTTLGKQFGKWDLDRIGYFQDENPAPFGEYTGKPVLFREGINEGRQMFPGPRTDLFEEKFVRIFHGEALNEPWRIEAQERLQRDKDKIGGHLLPPAPAKKHSTPGDWHGCFEKVTYFSPAVKKRVKGVPELPNVRIKPNPRGGPGYPDICLNPFPSYSHEPYDIPRKRGKPIGRFLYASATQDYFPPNPYLALDTGPTYVRPKYIPPKMIGPGHIYVQFPKKPGGNHSGCFNKFPEYPTASYYKEIEREKKEVAVFVAGGPPRRSKYTNSIVDQVTGISCNSTNYATYREQVYPLDK</sequence>